<dbReference type="InterPro" id="IPR029030">
    <property type="entry name" value="Caspase-like_dom_sf"/>
</dbReference>
<evidence type="ECO:0000256" key="1">
    <source>
        <dbReference type="SAM" id="MobiDB-lite"/>
    </source>
</evidence>
<dbReference type="InterPro" id="IPR001309">
    <property type="entry name" value="Pept_C14_p20"/>
</dbReference>
<evidence type="ECO:0000313" key="3">
    <source>
        <dbReference type="EnsemblMetazoa" id="SCAU000705-PA"/>
    </source>
</evidence>
<dbReference type="PROSITE" id="PS50208">
    <property type="entry name" value="CASPASE_P20"/>
    <property type="match status" value="1"/>
</dbReference>
<dbReference type="GO" id="GO:0006508">
    <property type="term" value="P:proteolysis"/>
    <property type="evidence" value="ECO:0007669"/>
    <property type="project" value="InterPro"/>
</dbReference>
<keyword evidence="4" id="KW-1185">Reference proteome</keyword>
<feature type="region of interest" description="Disordered" evidence="1">
    <location>
        <begin position="596"/>
        <end position="619"/>
    </location>
</feature>
<evidence type="ECO:0000313" key="4">
    <source>
        <dbReference type="Proteomes" id="UP000095300"/>
    </source>
</evidence>
<dbReference type="SUPFAM" id="SSF52129">
    <property type="entry name" value="Caspase-like"/>
    <property type="match status" value="1"/>
</dbReference>
<proteinExistence type="predicted"/>
<dbReference type="STRING" id="35570.A0A1I8NNT1"/>
<dbReference type="GO" id="GO:0004197">
    <property type="term" value="F:cysteine-type endopeptidase activity"/>
    <property type="evidence" value="ECO:0007669"/>
    <property type="project" value="InterPro"/>
</dbReference>
<evidence type="ECO:0000259" key="2">
    <source>
        <dbReference type="PROSITE" id="PS50208"/>
    </source>
</evidence>
<dbReference type="Pfam" id="PF00656">
    <property type="entry name" value="Peptidase_C14"/>
    <property type="match status" value="1"/>
</dbReference>
<accession>A0A1I8NNT1</accession>
<dbReference type="EnsemblMetazoa" id="SCAU000705-RA">
    <property type="protein sequence ID" value="SCAU000705-PA"/>
    <property type="gene ID" value="SCAU000705"/>
</dbReference>
<gene>
    <name evidence="3" type="primary">106087738</name>
</gene>
<name>A0A1I8NNT1_STOCA</name>
<dbReference type="AlphaFoldDB" id="A0A1I8NNT1"/>
<dbReference type="OrthoDB" id="6044770at2759"/>
<organism evidence="3 4">
    <name type="scientific">Stomoxys calcitrans</name>
    <name type="common">Stable fly</name>
    <name type="synonym">Conops calcitrans</name>
    <dbReference type="NCBI Taxonomy" id="35570"/>
    <lineage>
        <taxon>Eukaryota</taxon>
        <taxon>Metazoa</taxon>
        <taxon>Ecdysozoa</taxon>
        <taxon>Arthropoda</taxon>
        <taxon>Hexapoda</taxon>
        <taxon>Insecta</taxon>
        <taxon>Pterygota</taxon>
        <taxon>Neoptera</taxon>
        <taxon>Endopterygota</taxon>
        <taxon>Diptera</taxon>
        <taxon>Brachycera</taxon>
        <taxon>Muscomorpha</taxon>
        <taxon>Muscoidea</taxon>
        <taxon>Muscidae</taxon>
        <taxon>Stomoxys</taxon>
    </lineage>
</organism>
<feature type="compositionally biased region" description="Basic and acidic residues" evidence="1">
    <location>
        <begin position="605"/>
        <end position="619"/>
    </location>
</feature>
<dbReference type="Gene3D" id="3.40.50.1460">
    <property type="match status" value="1"/>
</dbReference>
<dbReference type="VEuPathDB" id="VectorBase:SCAU000705"/>
<dbReference type="KEGG" id="scac:106087738"/>
<dbReference type="InterPro" id="IPR011600">
    <property type="entry name" value="Pept_C14_caspase"/>
</dbReference>
<protein>
    <recommendedName>
        <fullName evidence="2">Caspase family p20 domain-containing protein</fullName>
    </recommendedName>
</protein>
<feature type="domain" description="Caspase family p20" evidence="2">
    <location>
        <begin position="288"/>
        <end position="414"/>
    </location>
</feature>
<reference evidence="3" key="1">
    <citation type="submission" date="2020-05" db="UniProtKB">
        <authorList>
            <consortium name="EnsemblMetazoa"/>
        </authorList>
    </citation>
    <scope>IDENTIFICATION</scope>
    <source>
        <strain evidence="3">USDA</strain>
    </source>
</reference>
<sequence length="619" mass="71914">MAMTMDMEMYEETILKNLGQLIRIHTIRCEQHIPKRSQPYHLRLEPFCAWFRESSAEIYRMLEKSLYINYCTVIVHIDAACDCSPQILQTVQKKIALNEHLRYKTLLVVTSSKMLRIGTYVIDRFLKKFAENYALPASGVIYPKIWTIARTYAMSACSITDEDDYEQVIIENGRWVANRNAKKLQHYFTYVNSLSNPKATGLTKNDGIPVANLKNFLQGNMGNIIFLQLFTAANDGKLYMVELVKRLLAMPNVSINELLQTNGNINGQFVVYCNRNADFYLLSINPALAIIINAYYFTNKTSDIIQEDQTRKGSEHNVSSLIREMKVAQIPYILLQDLNREQFMELHAYIKTKDFHGLERLFIFLMAHGGLKHNIKLKNFKFDLFEYLLEPIQTNASLRNVKKFLHIIACRGDHNLNEVSAEQLRLIRPTELDQPLDGNLAIFFSVPYGFRSKRSTKKTSQYIRELCKTLRTNSHERTKKFHEQLHDNLGSLKYYKVSNIRSELVTGENIIQEKILMERIKTAAYVRFIESILEDFPLKSHNSYRGLYCLEEYLGDMRNTKGVSFATIYHEPNLDEDDEIDSDNGKNIEEINNDQCNTLGESEDDPKTVHQHWEESEHE</sequence>
<dbReference type="Proteomes" id="UP000095300">
    <property type="component" value="Unassembled WGS sequence"/>
</dbReference>